<dbReference type="GO" id="GO:0005886">
    <property type="term" value="C:plasma membrane"/>
    <property type="evidence" value="ECO:0007669"/>
    <property type="project" value="UniProtKB-SubCell"/>
</dbReference>
<keyword evidence="7 9" id="KW-0472">Membrane</keyword>
<accession>A0A8J6U9K1</accession>
<evidence type="ECO:0000256" key="4">
    <source>
        <dbReference type="ARBA" id="ARBA00022692"/>
    </source>
</evidence>
<evidence type="ECO:0000256" key="2">
    <source>
        <dbReference type="ARBA" id="ARBA00022448"/>
    </source>
</evidence>
<organism evidence="10 11">
    <name type="scientific">Oryzicola mucosus</name>
    <dbReference type="NCBI Taxonomy" id="2767425"/>
    <lineage>
        <taxon>Bacteria</taxon>
        <taxon>Pseudomonadati</taxon>
        <taxon>Pseudomonadota</taxon>
        <taxon>Alphaproteobacteria</taxon>
        <taxon>Hyphomicrobiales</taxon>
        <taxon>Phyllobacteriaceae</taxon>
        <taxon>Oryzicola</taxon>
    </lineage>
</organism>
<evidence type="ECO:0000256" key="6">
    <source>
        <dbReference type="ARBA" id="ARBA00022989"/>
    </source>
</evidence>
<dbReference type="Proteomes" id="UP000643405">
    <property type="component" value="Unassembled WGS sequence"/>
</dbReference>
<feature type="transmembrane region" description="Helical" evidence="9">
    <location>
        <begin position="262"/>
        <end position="283"/>
    </location>
</feature>
<dbReference type="PANTHER" id="PTHR11795:SF445">
    <property type="entry name" value="AMINO ACID ABC TRANSPORTER PERMEASE PROTEIN"/>
    <property type="match status" value="1"/>
</dbReference>
<comment type="similarity">
    <text evidence="8">Belongs to the binding-protein-dependent transport system permease family. LivHM subfamily.</text>
</comment>
<dbReference type="RefSeq" id="WP_188166873.1">
    <property type="nucleotide sequence ID" value="NZ_JACVVX010000014.1"/>
</dbReference>
<comment type="subcellular location">
    <subcellularLocation>
        <location evidence="1">Cell membrane</location>
        <topology evidence="1">Multi-pass membrane protein</topology>
    </subcellularLocation>
</comment>
<keyword evidence="4 9" id="KW-0812">Transmembrane</keyword>
<keyword evidence="2" id="KW-0813">Transport</keyword>
<dbReference type="InterPro" id="IPR001851">
    <property type="entry name" value="ABC_transp_permease"/>
</dbReference>
<dbReference type="GO" id="GO:0022857">
    <property type="term" value="F:transmembrane transporter activity"/>
    <property type="evidence" value="ECO:0007669"/>
    <property type="project" value="InterPro"/>
</dbReference>
<feature type="transmembrane region" description="Helical" evidence="9">
    <location>
        <begin position="6"/>
        <end position="29"/>
    </location>
</feature>
<protein>
    <submittedName>
        <fullName evidence="10">Branched-chain amino acid ABC transporter permease</fullName>
    </submittedName>
</protein>
<dbReference type="Pfam" id="PF02653">
    <property type="entry name" value="BPD_transp_2"/>
    <property type="match status" value="1"/>
</dbReference>
<comment type="caution">
    <text evidence="10">The sequence shown here is derived from an EMBL/GenBank/DDBJ whole genome shotgun (WGS) entry which is preliminary data.</text>
</comment>
<keyword evidence="11" id="KW-1185">Reference proteome</keyword>
<sequence>MEIATLLSVGVSNGCLYGLVGLGLVLVYNAQGIPNFAHGELFMASAFAAYTANILFGLSYALSMLVAIVFAFALGVVVEFLAIRPIAMNRSLGRASTEVAIVLSTVGLMIAIKGLARIPWGDSVRKLPAAFSTETISVGGLVLSTQRLLIIVVAFVLTIAISLFFSKTSLGKKMRATSQNTAGAMLVGINTGHIYSATWGLAAICGGVAGILAAPLIFLYPDMGTRMLLKGFAAACLGGFGSVGGVFVGGLVMGIVEIFFGRYLATSMMDIFAPIIIIVVLLFRPQGLFGSRSAVRV</sequence>
<keyword evidence="6 9" id="KW-1133">Transmembrane helix</keyword>
<dbReference type="EMBL" id="JACVVX010000014">
    <property type="protein sequence ID" value="MBD0417432.1"/>
    <property type="molecule type" value="Genomic_DNA"/>
</dbReference>
<name>A0A8J6U9K1_9HYPH</name>
<dbReference type="AlphaFoldDB" id="A0A8J6U9K1"/>
<feature type="transmembrane region" description="Helical" evidence="9">
    <location>
        <begin position="201"/>
        <end position="220"/>
    </location>
</feature>
<evidence type="ECO:0000256" key="3">
    <source>
        <dbReference type="ARBA" id="ARBA00022475"/>
    </source>
</evidence>
<gene>
    <name evidence="10" type="ORF">ICI42_22605</name>
</gene>
<dbReference type="GO" id="GO:0006865">
    <property type="term" value="P:amino acid transport"/>
    <property type="evidence" value="ECO:0007669"/>
    <property type="project" value="UniProtKB-KW"/>
</dbReference>
<evidence type="ECO:0000256" key="5">
    <source>
        <dbReference type="ARBA" id="ARBA00022970"/>
    </source>
</evidence>
<evidence type="ECO:0000256" key="7">
    <source>
        <dbReference type="ARBA" id="ARBA00023136"/>
    </source>
</evidence>
<reference evidence="10" key="1">
    <citation type="submission" date="2020-09" db="EMBL/GenBank/DDBJ databases">
        <title>Genome seq and assembly of Tianweitania sp.</title>
        <authorList>
            <person name="Chhetri G."/>
        </authorList>
    </citation>
    <scope>NUCLEOTIDE SEQUENCE</scope>
    <source>
        <strain evidence="10">Rool2</strain>
    </source>
</reference>
<feature type="transmembrane region" description="Helical" evidence="9">
    <location>
        <begin position="95"/>
        <end position="116"/>
    </location>
</feature>
<feature type="transmembrane region" description="Helical" evidence="9">
    <location>
        <begin position="148"/>
        <end position="165"/>
    </location>
</feature>
<feature type="transmembrane region" description="Helical" evidence="9">
    <location>
        <begin position="232"/>
        <end position="256"/>
    </location>
</feature>
<keyword evidence="3" id="KW-1003">Cell membrane</keyword>
<evidence type="ECO:0000256" key="8">
    <source>
        <dbReference type="ARBA" id="ARBA00037998"/>
    </source>
</evidence>
<evidence type="ECO:0000313" key="11">
    <source>
        <dbReference type="Proteomes" id="UP000643405"/>
    </source>
</evidence>
<keyword evidence="5" id="KW-0029">Amino-acid transport</keyword>
<dbReference type="PANTHER" id="PTHR11795">
    <property type="entry name" value="BRANCHED-CHAIN AMINO ACID TRANSPORT SYSTEM PERMEASE PROTEIN LIVH"/>
    <property type="match status" value="1"/>
</dbReference>
<evidence type="ECO:0000256" key="9">
    <source>
        <dbReference type="SAM" id="Phobius"/>
    </source>
</evidence>
<evidence type="ECO:0000313" key="10">
    <source>
        <dbReference type="EMBL" id="MBD0417432.1"/>
    </source>
</evidence>
<dbReference type="CDD" id="cd06582">
    <property type="entry name" value="TM_PBP1_LivH_like"/>
    <property type="match status" value="1"/>
</dbReference>
<proteinExistence type="inferred from homology"/>
<feature type="transmembrane region" description="Helical" evidence="9">
    <location>
        <begin position="64"/>
        <end position="83"/>
    </location>
</feature>
<evidence type="ECO:0000256" key="1">
    <source>
        <dbReference type="ARBA" id="ARBA00004651"/>
    </source>
</evidence>
<dbReference type="InterPro" id="IPR052157">
    <property type="entry name" value="BCAA_transport_permease"/>
</dbReference>